<dbReference type="VEuPathDB" id="ToxoDB:EPH_0008830"/>
<dbReference type="OrthoDB" id="345488at2759"/>
<dbReference type="Proteomes" id="UP000018201">
    <property type="component" value="Unassembled WGS sequence"/>
</dbReference>
<feature type="region of interest" description="Disordered" evidence="1">
    <location>
        <begin position="255"/>
        <end position="277"/>
    </location>
</feature>
<reference evidence="2" key="1">
    <citation type="submission" date="2013-10" db="EMBL/GenBank/DDBJ databases">
        <title>Genomic analysis of the causative agents of coccidiosis in chickens.</title>
        <authorList>
            <person name="Reid A.J."/>
            <person name="Blake D."/>
            <person name="Billington K."/>
            <person name="Browne H."/>
            <person name="Dunn M."/>
            <person name="Hung S."/>
            <person name="Kawahara F."/>
            <person name="Miranda-Saavedra D."/>
            <person name="Mourier T."/>
            <person name="Nagra H."/>
            <person name="Otto T.D."/>
            <person name="Rawlings N."/>
            <person name="Sanchez A."/>
            <person name="Sanders M."/>
            <person name="Subramaniam C."/>
            <person name="Tay Y."/>
            <person name="Dear P."/>
            <person name="Doerig C."/>
            <person name="Gruber A."/>
            <person name="Parkinson J."/>
            <person name="Shirley M."/>
            <person name="Wan K.L."/>
            <person name="Berriman M."/>
            <person name="Tomley F."/>
            <person name="Pain A."/>
        </authorList>
    </citation>
    <scope>NUCLEOTIDE SEQUENCE [LARGE SCALE GENOMIC DNA]</scope>
    <source>
        <strain evidence="2">Houghton</strain>
    </source>
</reference>
<protein>
    <submittedName>
        <fullName evidence="2">Uncharacterized protein</fullName>
    </submittedName>
</protein>
<evidence type="ECO:0000256" key="1">
    <source>
        <dbReference type="SAM" id="MobiDB-lite"/>
    </source>
</evidence>
<sequence>MICHMRLGQMKSLRAHPSKTQLEWIILSCKGELQNAKMCFRHFKKKIVALLDGINQEKYLEKQSCLKSIVHPSAPFFLNPPEFSIVKYSVDLQFGAAWMWDKVARILLQNTEVPSIAKRFWAGVPPPVEVGDVVKVLEAGSTIVKRGEYTVVGVQGDECTVEKEGEKLNFPRDRLLLTIRKKYRYIADKVLTNEIGNLNEEDPNLVADMEEVFELAGVREAFQQTLQAGDPRYLQTAMKNSETFHYAMRQLPGIKASPIQKPGKGGPKPDPAEMSSMYTSESAVKDVWERMRNDWSQLVVRLSTFSAADTLPYLDLLGSQAWRLARIFSSTVTTRDVGEEVEELSCVADFLTKDGVDPVQGNHRMAGFRLPHLQLLALAVATDLRHHASIVGANLQSSKKMRKLAKKSRDFSAFFKLLSCHATDDTEALCKVFGPFASLAIRIALFLRVEVEEHANKGWTEVVGVFSGRVSERKLYDKAVQQVAANARKFIEKFMGGFGYEATGKVERVKKRIRNIFRRPRGKAPQNSGHHKVGHDFAKLILIMWTNGSQHLTPSKVEDAFRRAREYQTLAILNHGQGVALLRIALKNVKAPTADVTGRLFSFLAKILAIRKEGTKGLYKFYLQWVKDGETSQQINEWNDSIEVFECSWHSSQEEQNHMLAEAGKVNEHDYAAEGSPAPELESCSGNLQTLPNPVSLNPV</sequence>
<accession>U6GNQ9</accession>
<keyword evidence="3" id="KW-1185">Reference proteome</keyword>
<gene>
    <name evidence="2" type="ORF">EPH_0008830</name>
</gene>
<proteinExistence type="predicted"/>
<dbReference type="AlphaFoldDB" id="U6GNQ9"/>
<dbReference type="EMBL" id="HG691817">
    <property type="protein sequence ID" value="CDI80239.1"/>
    <property type="molecule type" value="Genomic_DNA"/>
</dbReference>
<organism evidence="2 3">
    <name type="scientific">Eimeria praecox</name>
    <dbReference type="NCBI Taxonomy" id="51316"/>
    <lineage>
        <taxon>Eukaryota</taxon>
        <taxon>Sar</taxon>
        <taxon>Alveolata</taxon>
        <taxon>Apicomplexa</taxon>
        <taxon>Conoidasida</taxon>
        <taxon>Coccidia</taxon>
        <taxon>Eucoccidiorida</taxon>
        <taxon>Eimeriorina</taxon>
        <taxon>Eimeriidae</taxon>
        <taxon>Eimeria</taxon>
    </lineage>
</organism>
<evidence type="ECO:0000313" key="3">
    <source>
        <dbReference type="Proteomes" id="UP000018201"/>
    </source>
</evidence>
<name>U6GNQ9_9EIME</name>
<reference evidence="2" key="2">
    <citation type="submission" date="2013-10" db="EMBL/GenBank/DDBJ databases">
        <authorList>
            <person name="Aslett M."/>
        </authorList>
    </citation>
    <scope>NUCLEOTIDE SEQUENCE [LARGE SCALE GENOMIC DNA]</scope>
    <source>
        <strain evidence="2">Houghton</strain>
    </source>
</reference>
<evidence type="ECO:0000313" key="2">
    <source>
        <dbReference type="EMBL" id="CDI80239.1"/>
    </source>
</evidence>